<sequence length="135" mass="15247">MGMERESQNTAIVLKSLGVLHKEIKDALVNGDGLNADNLEKLTKISLTTEEISEILPFDRDPTRFADAKSFVYHFLEAFPSAFTHFDAMLFRLNCYTDWKHFLGFLVLHSVPPSHWRTGSGSTMAESGDGRRRIS</sequence>
<dbReference type="InterPro" id="IPR027643">
    <property type="entry name" value="Formin-like_plant"/>
</dbReference>
<reference evidence="4 5" key="1">
    <citation type="submission" date="2019-12" db="EMBL/GenBank/DDBJ databases">
        <authorList>
            <person name="Alioto T."/>
            <person name="Alioto T."/>
            <person name="Gomez Garrido J."/>
        </authorList>
    </citation>
    <scope>NUCLEOTIDE SEQUENCE [LARGE SCALE GENOMIC DNA]</scope>
</reference>
<proteinExistence type="inferred from homology"/>
<feature type="domain" description="FH2" evidence="3">
    <location>
        <begin position="5"/>
        <end position="101"/>
    </location>
</feature>
<evidence type="ECO:0000259" key="3">
    <source>
        <dbReference type="Pfam" id="PF02181"/>
    </source>
</evidence>
<dbReference type="GO" id="GO:0051015">
    <property type="term" value="F:actin filament binding"/>
    <property type="evidence" value="ECO:0007669"/>
    <property type="project" value="InterPro"/>
</dbReference>
<evidence type="ECO:0000313" key="5">
    <source>
        <dbReference type="Proteomes" id="UP000594638"/>
    </source>
</evidence>
<dbReference type="Proteomes" id="UP000594638">
    <property type="component" value="Unassembled WGS sequence"/>
</dbReference>
<dbReference type="Gramene" id="OE9A106674T1">
    <property type="protein sequence ID" value="OE9A106674C1"/>
    <property type="gene ID" value="OE9A106674"/>
</dbReference>
<protein>
    <submittedName>
        <fullName evidence="4">Formin 4</fullName>
    </submittedName>
</protein>
<dbReference type="Gene3D" id="1.20.58.2220">
    <property type="entry name" value="Formin, FH2 domain"/>
    <property type="match status" value="1"/>
</dbReference>
<dbReference type="PANTHER" id="PTHR23213">
    <property type="entry name" value="FORMIN-RELATED"/>
    <property type="match status" value="1"/>
</dbReference>
<dbReference type="Pfam" id="PF02181">
    <property type="entry name" value="FH2"/>
    <property type="match status" value="1"/>
</dbReference>
<accession>A0A8S0PS89</accession>
<dbReference type="EMBL" id="CACTIH010000155">
    <property type="protein sequence ID" value="CAA2955578.1"/>
    <property type="molecule type" value="Genomic_DNA"/>
</dbReference>
<dbReference type="GO" id="GO:0045010">
    <property type="term" value="P:actin nucleation"/>
    <property type="evidence" value="ECO:0007669"/>
    <property type="project" value="InterPro"/>
</dbReference>
<organism evidence="4 5">
    <name type="scientific">Olea europaea subsp. europaea</name>
    <dbReference type="NCBI Taxonomy" id="158383"/>
    <lineage>
        <taxon>Eukaryota</taxon>
        <taxon>Viridiplantae</taxon>
        <taxon>Streptophyta</taxon>
        <taxon>Embryophyta</taxon>
        <taxon>Tracheophyta</taxon>
        <taxon>Spermatophyta</taxon>
        <taxon>Magnoliopsida</taxon>
        <taxon>eudicotyledons</taxon>
        <taxon>Gunneridae</taxon>
        <taxon>Pentapetalae</taxon>
        <taxon>asterids</taxon>
        <taxon>lamiids</taxon>
        <taxon>Lamiales</taxon>
        <taxon>Oleaceae</taxon>
        <taxon>Oleeae</taxon>
        <taxon>Olea</taxon>
    </lineage>
</organism>
<keyword evidence="5" id="KW-1185">Reference proteome</keyword>
<evidence type="ECO:0000256" key="1">
    <source>
        <dbReference type="ARBA" id="ARBA00025793"/>
    </source>
</evidence>
<name>A0A8S0PS89_OLEEU</name>
<dbReference type="InterPro" id="IPR015425">
    <property type="entry name" value="FH2_Formin"/>
</dbReference>
<feature type="region of interest" description="Disordered" evidence="2">
    <location>
        <begin position="116"/>
        <end position="135"/>
    </location>
</feature>
<evidence type="ECO:0000256" key="2">
    <source>
        <dbReference type="SAM" id="MobiDB-lite"/>
    </source>
</evidence>
<dbReference type="AlphaFoldDB" id="A0A8S0PS89"/>
<comment type="caution">
    <text evidence="4">The sequence shown here is derived from an EMBL/GenBank/DDBJ whole genome shotgun (WGS) entry which is preliminary data.</text>
</comment>
<dbReference type="OrthoDB" id="1668162at2759"/>
<comment type="similarity">
    <text evidence="1">Belongs to the formin-like family. Class-I subfamily.</text>
</comment>
<dbReference type="PANTHER" id="PTHR23213:SF354">
    <property type="entry name" value="FORMIN-LIKE PROTEIN 4"/>
    <property type="match status" value="1"/>
</dbReference>
<evidence type="ECO:0000313" key="4">
    <source>
        <dbReference type="EMBL" id="CAA2955578.1"/>
    </source>
</evidence>
<dbReference type="InterPro" id="IPR042201">
    <property type="entry name" value="FH2_Formin_sf"/>
</dbReference>
<gene>
    <name evidence="4" type="ORF">OLEA9_A106674</name>
</gene>
<dbReference type="SUPFAM" id="SSF101447">
    <property type="entry name" value="Formin homology 2 domain (FH2 domain)"/>
    <property type="match status" value="1"/>
</dbReference>